<dbReference type="RefSeq" id="WP_036794020.1">
    <property type="nucleotide sequence ID" value="NZ_JAUZMX010000001.1"/>
</dbReference>
<proteinExistence type="inferred from homology"/>
<dbReference type="eggNOG" id="COG0524">
    <property type="taxonomic scope" value="Bacteria"/>
</dbReference>
<dbReference type="SUPFAM" id="SSF53613">
    <property type="entry name" value="Ribokinase-like"/>
    <property type="match status" value="1"/>
</dbReference>
<dbReference type="GO" id="GO:0005829">
    <property type="term" value="C:cytosol"/>
    <property type="evidence" value="ECO:0007669"/>
    <property type="project" value="TreeGrafter"/>
</dbReference>
<dbReference type="GO" id="GO:0019698">
    <property type="term" value="P:D-galacturonate catabolic process"/>
    <property type="evidence" value="ECO:0007669"/>
    <property type="project" value="TreeGrafter"/>
</dbReference>
<dbReference type="InterPro" id="IPR050306">
    <property type="entry name" value="PfkB_Carbo_kinase"/>
</dbReference>
<dbReference type="PANTHER" id="PTHR43085:SF15">
    <property type="entry name" value="2-DEHYDRO-3-DEOXYGLUCONOKINASE"/>
    <property type="match status" value="1"/>
</dbReference>
<dbReference type="AlphaFoldDB" id="A0A0B7J6R7"/>
<evidence type="ECO:0000256" key="3">
    <source>
        <dbReference type="ARBA" id="ARBA00022777"/>
    </source>
</evidence>
<dbReference type="Pfam" id="PF00294">
    <property type="entry name" value="PfkB"/>
    <property type="match status" value="1"/>
</dbReference>
<evidence type="ECO:0000313" key="5">
    <source>
        <dbReference type="Proteomes" id="UP000241426"/>
    </source>
</evidence>
<accession>A0A0B7J6R7</accession>
<dbReference type="Proteomes" id="UP000241426">
    <property type="component" value="Unassembled WGS sequence"/>
</dbReference>
<evidence type="ECO:0000256" key="2">
    <source>
        <dbReference type="ARBA" id="ARBA00022679"/>
    </source>
</evidence>
<comment type="caution">
    <text evidence="4">The sequence shown here is derived from an EMBL/GenBank/DDBJ whole genome shotgun (WGS) entry which is preliminary data.</text>
</comment>
<dbReference type="GO" id="GO:0042840">
    <property type="term" value="P:D-glucuronate catabolic process"/>
    <property type="evidence" value="ECO:0007669"/>
    <property type="project" value="TreeGrafter"/>
</dbReference>
<dbReference type="GO" id="GO:0008673">
    <property type="term" value="F:2-dehydro-3-deoxygluconokinase activity"/>
    <property type="evidence" value="ECO:0007669"/>
    <property type="project" value="TreeGrafter"/>
</dbReference>
<dbReference type="InterPro" id="IPR011611">
    <property type="entry name" value="PfkB_dom"/>
</dbReference>
<gene>
    <name evidence="4" type="ORF">C9J27_12865</name>
</gene>
<reference evidence="4 5" key="1">
    <citation type="submission" date="2018-01" db="EMBL/GenBank/DDBJ databases">
        <title>Whole genome sequencing of Histamine producing bacteria.</title>
        <authorList>
            <person name="Butler K."/>
        </authorList>
    </citation>
    <scope>NUCLEOTIDE SEQUENCE [LARGE SCALE GENOMIC DNA]</scope>
    <source>
        <strain evidence="4 5">FS-7.2</strain>
    </source>
</reference>
<dbReference type="EMBL" id="PYNF01000010">
    <property type="protein sequence ID" value="PSU98151.1"/>
    <property type="molecule type" value="Genomic_DNA"/>
</dbReference>
<protein>
    <submittedName>
        <fullName evidence="4">2-dehydro-3-deoxygluconokinase</fullName>
    </submittedName>
</protein>
<keyword evidence="3 4" id="KW-0418">Kinase</keyword>
<dbReference type="PANTHER" id="PTHR43085">
    <property type="entry name" value="HEXOKINASE FAMILY MEMBER"/>
    <property type="match status" value="1"/>
</dbReference>
<sequence length="307" mass="35130">MKIVFLGEALVELNHSPRHQTYGGNIVNRALYLARLGGSRAINVSYATCIGIEKVSMKMLQCWQRENIDTSLVKCLATKFPNLCFIETDNHGQRHYHYWNKDNAMRYYFSYGPALLNHALINNDYGAIYISGGCIAVLTDDDKTLLLTLLDAHKKRGGKVYLDNSFRDDLWSTRQAQYWYEKIFPYVDIAFVDLNDEMRIWGSSRYLTQRYIKWGCREVVFKQAKKNECTVCSLVITSSSLLRVTSIKVAVQYGDHIADNAFVAGYLAERMNKQTITQSLLLAQKLSHRVTTCSDAIIPSDSMRDIM</sequence>
<keyword evidence="2" id="KW-0808">Transferase</keyword>
<comment type="similarity">
    <text evidence="1">Belongs to the carbohydrate kinase PfkB family.</text>
</comment>
<dbReference type="GO" id="GO:0006974">
    <property type="term" value="P:DNA damage response"/>
    <property type="evidence" value="ECO:0007669"/>
    <property type="project" value="TreeGrafter"/>
</dbReference>
<accession>A0A2T3KGX6</accession>
<dbReference type="InterPro" id="IPR029056">
    <property type="entry name" value="Ribokinase-like"/>
</dbReference>
<dbReference type="GeneID" id="29945047"/>
<dbReference type="Gene3D" id="3.40.1190.20">
    <property type="match status" value="1"/>
</dbReference>
<name>A0A0B7J6R7_9GAMM</name>
<evidence type="ECO:0000256" key="1">
    <source>
        <dbReference type="ARBA" id="ARBA00010688"/>
    </source>
</evidence>
<organism evidence="4 5">
    <name type="scientific">Photobacterium kishitanii</name>
    <dbReference type="NCBI Taxonomy" id="318456"/>
    <lineage>
        <taxon>Bacteria</taxon>
        <taxon>Pseudomonadati</taxon>
        <taxon>Pseudomonadota</taxon>
        <taxon>Gammaproteobacteria</taxon>
        <taxon>Vibrionales</taxon>
        <taxon>Vibrionaceae</taxon>
        <taxon>Photobacterium</taxon>
    </lineage>
</organism>
<evidence type="ECO:0000313" key="4">
    <source>
        <dbReference type="EMBL" id="PSU98151.1"/>
    </source>
</evidence>